<dbReference type="AlphaFoldDB" id="A0A7X9DJU7"/>
<dbReference type="Proteomes" id="UP000526033">
    <property type="component" value="Unassembled WGS sequence"/>
</dbReference>
<gene>
    <name evidence="1" type="ORF">GYA27_00125</name>
</gene>
<accession>A0A7X9DJU7</accession>
<name>A0A7X9DJU7_UNCKA</name>
<dbReference type="EMBL" id="JAAZNL010000002">
    <property type="protein sequence ID" value="NMB69599.1"/>
    <property type="molecule type" value="Genomic_DNA"/>
</dbReference>
<sequence>MSPKLKVLYFGSNTPKKLPSEDKEKVVVVVPGSKWTLICNGAALCGDILTYPFSQFVSTTRKQGFGQYPHVCLDMEGITFSELMDILSGMGFNLKLQKEAPNFQ</sequence>
<comment type="caution">
    <text evidence="1">The sequence shown here is derived from an EMBL/GenBank/DDBJ whole genome shotgun (WGS) entry which is preliminary data.</text>
</comment>
<evidence type="ECO:0000313" key="1">
    <source>
        <dbReference type="EMBL" id="NMB69599.1"/>
    </source>
</evidence>
<protein>
    <submittedName>
        <fullName evidence="1">Uncharacterized protein</fullName>
    </submittedName>
</protein>
<evidence type="ECO:0000313" key="2">
    <source>
        <dbReference type="Proteomes" id="UP000526033"/>
    </source>
</evidence>
<organism evidence="1 2">
    <name type="scientific">candidate division WWE3 bacterium</name>
    <dbReference type="NCBI Taxonomy" id="2053526"/>
    <lineage>
        <taxon>Bacteria</taxon>
        <taxon>Katanobacteria</taxon>
    </lineage>
</organism>
<proteinExistence type="predicted"/>
<reference evidence="1 2" key="1">
    <citation type="journal article" date="2020" name="Biotechnol. Biofuels">
        <title>New insights from the biogas microbiome by comprehensive genome-resolved metagenomics of nearly 1600 species originating from multiple anaerobic digesters.</title>
        <authorList>
            <person name="Campanaro S."/>
            <person name="Treu L."/>
            <person name="Rodriguez-R L.M."/>
            <person name="Kovalovszki A."/>
            <person name="Ziels R.M."/>
            <person name="Maus I."/>
            <person name="Zhu X."/>
            <person name="Kougias P.G."/>
            <person name="Basile A."/>
            <person name="Luo G."/>
            <person name="Schluter A."/>
            <person name="Konstantinidis K.T."/>
            <person name="Angelidaki I."/>
        </authorList>
    </citation>
    <scope>NUCLEOTIDE SEQUENCE [LARGE SCALE GENOMIC DNA]</scope>
    <source>
        <strain evidence="1">AS27yjCOA_165</strain>
    </source>
</reference>